<dbReference type="CDD" id="cd00033">
    <property type="entry name" value="CCP"/>
    <property type="match status" value="2"/>
</dbReference>
<keyword evidence="8" id="KW-1133">Transmembrane helix</keyword>
<feature type="disulfide bond" evidence="14">
    <location>
        <begin position="126"/>
        <end position="169"/>
    </location>
</feature>
<name>A0A2I0TLC0_LIMLA</name>
<reference evidence="19" key="1">
    <citation type="submission" date="2017-11" db="EMBL/GenBank/DDBJ databases">
        <authorList>
            <person name="Lima N.C."/>
            <person name="Parody-Merino A.M."/>
            <person name="Battley P.F."/>
            <person name="Fidler A.E."/>
            <person name="Prosdocimi F."/>
        </authorList>
    </citation>
    <scope>NUCLEOTIDE SEQUENCE [LARGE SCALE GENOMIC DNA]</scope>
</reference>
<evidence type="ECO:0000256" key="5">
    <source>
        <dbReference type="ARBA" id="ARBA00022729"/>
    </source>
</evidence>
<evidence type="ECO:0000256" key="9">
    <source>
        <dbReference type="ARBA" id="ARBA00023136"/>
    </source>
</evidence>
<dbReference type="Gene3D" id="2.10.70.10">
    <property type="entry name" value="Complement Module, domain 1"/>
    <property type="match status" value="2"/>
</dbReference>
<evidence type="ECO:0000256" key="15">
    <source>
        <dbReference type="SAM" id="MobiDB-lite"/>
    </source>
</evidence>
<dbReference type="PANTHER" id="PTHR10573">
    <property type="entry name" value="INTERLEUKIN-2 RECEPTOR ALPHA CHAIN"/>
    <property type="match status" value="1"/>
</dbReference>
<dbReference type="Pfam" id="PF00084">
    <property type="entry name" value="Sushi"/>
    <property type="match status" value="2"/>
</dbReference>
<dbReference type="GO" id="GO:0006954">
    <property type="term" value="P:inflammatory response"/>
    <property type="evidence" value="ECO:0007669"/>
    <property type="project" value="TreeGrafter"/>
</dbReference>
<evidence type="ECO:0000256" key="12">
    <source>
        <dbReference type="ARBA" id="ARBA00023180"/>
    </source>
</evidence>
<keyword evidence="14" id="KW-0768">Sushi</keyword>
<keyword evidence="4" id="KW-0812">Transmembrane</keyword>
<dbReference type="PROSITE" id="PS50923">
    <property type="entry name" value="SUSHI"/>
    <property type="match status" value="2"/>
</dbReference>
<feature type="signal peptide" evidence="16">
    <location>
        <begin position="1"/>
        <end position="17"/>
    </location>
</feature>
<evidence type="ECO:0000256" key="2">
    <source>
        <dbReference type="ARBA" id="ARBA00004479"/>
    </source>
</evidence>
<comment type="subunit">
    <text evidence="13">Non-covalent dimer of an alpha and a beta subunit. IL2R exists in 3 different forms: a high affinity dimer, an intermediate affinity monomer (beta subunit), and a low affinity monomer (alpha subunit). The high and intermediate affinity forms also associate with a gamma subunit.</text>
</comment>
<evidence type="ECO:0000256" key="4">
    <source>
        <dbReference type="ARBA" id="ARBA00022692"/>
    </source>
</evidence>
<comment type="caution">
    <text evidence="14">Lacks conserved residue(s) required for the propagation of feature annotation.</text>
</comment>
<feature type="region of interest" description="Disordered" evidence="15">
    <location>
        <begin position="217"/>
        <end position="237"/>
    </location>
</feature>
<keyword evidence="12" id="KW-0325">Glycoprotein</keyword>
<evidence type="ECO:0000313" key="18">
    <source>
        <dbReference type="EMBL" id="PKU34608.1"/>
    </source>
</evidence>
<dbReference type="InterPro" id="IPR015486">
    <property type="entry name" value="IL-2_rcpt_alpha"/>
</dbReference>
<dbReference type="GO" id="GO:0004911">
    <property type="term" value="F:interleukin-2 receptor activity"/>
    <property type="evidence" value="ECO:0007669"/>
    <property type="project" value="InterPro"/>
</dbReference>
<dbReference type="InterPro" id="IPR000436">
    <property type="entry name" value="Sushi_SCR_CCP_dom"/>
</dbReference>
<proteinExistence type="predicted"/>
<dbReference type="GO" id="GO:0016020">
    <property type="term" value="C:membrane"/>
    <property type="evidence" value="ECO:0007669"/>
    <property type="project" value="UniProtKB-SubCell"/>
</dbReference>
<feature type="domain" description="Sushi" evidence="17">
    <location>
        <begin position="21"/>
        <end position="83"/>
    </location>
</feature>
<dbReference type="GO" id="GO:0002376">
    <property type="term" value="P:immune system process"/>
    <property type="evidence" value="ECO:0007669"/>
    <property type="project" value="UniProtKB-KW"/>
</dbReference>
<sequence length="255" mass="28678">MELKCLLMWLLLGSVKGNKPEECPALPRTEFADITAETYPVGTRLYYECDSGYTRRRGQYPGIRCRSIQQGASWVYKEFECIDEKILLSTAATVELDITQKPERKAQSPAHQKRGNLSEFDQKDFCGPPKTIPHAFLRQNKQYYVGQVLHFKCQSGYDKRSPTSGTRTCKKVNGSIIWTPLDLRCTNDSSYSDEWPGNCGIQIQTYEINVLPQKKTDCTSDSKTSSGKQGGSLGHSNPTCEGGRKYYGLILMGTE</sequence>
<evidence type="ECO:0000256" key="16">
    <source>
        <dbReference type="SAM" id="SignalP"/>
    </source>
</evidence>
<evidence type="ECO:0000256" key="11">
    <source>
        <dbReference type="ARBA" id="ARBA00023170"/>
    </source>
</evidence>
<dbReference type="EMBL" id="KZ508954">
    <property type="protein sequence ID" value="PKU34608.1"/>
    <property type="molecule type" value="Genomic_DNA"/>
</dbReference>
<evidence type="ECO:0000256" key="1">
    <source>
        <dbReference type="ARBA" id="ARBA00002381"/>
    </source>
</evidence>
<dbReference type="Proteomes" id="UP000233556">
    <property type="component" value="Unassembled WGS sequence"/>
</dbReference>
<protein>
    <recommendedName>
        <fullName evidence="3">Interleukin-2 receptor subunit alpha</fullName>
    </recommendedName>
</protein>
<keyword evidence="19" id="KW-1185">Reference proteome</keyword>
<dbReference type="InterPro" id="IPR035976">
    <property type="entry name" value="Sushi/SCR/CCP_sf"/>
</dbReference>
<keyword evidence="9" id="KW-0472">Membrane</keyword>
<evidence type="ECO:0000256" key="8">
    <source>
        <dbReference type="ARBA" id="ARBA00022989"/>
    </source>
</evidence>
<dbReference type="SMART" id="SM00032">
    <property type="entry name" value="CCP"/>
    <property type="match status" value="2"/>
</dbReference>
<dbReference type="SUPFAM" id="SSF57535">
    <property type="entry name" value="Complement control module/SCR domain"/>
    <property type="match status" value="2"/>
</dbReference>
<comment type="function">
    <text evidence="1">Receptor for interleukin-2. The receptor is involved in the regulation of immune tolerance by controlling regulatory T cells (TREGs) activity. TREGs suppress the activation and expansion of autoreactive T-cells.</text>
</comment>
<evidence type="ECO:0000256" key="3">
    <source>
        <dbReference type="ARBA" id="ARBA00013445"/>
    </source>
</evidence>
<dbReference type="GO" id="GO:0019976">
    <property type="term" value="F:interleukin-2 binding"/>
    <property type="evidence" value="ECO:0007669"/>
    <property type="project" value="InterPro"/>
</dbReference>
<evidence type="ECO:0000256" key="6">
    <source>
        <dbReference type="ARBA" id="ARBA00022737"/>
    </source>
</evidence>
<keyword evidence="10 14" id="KW-1015">Disulfide bond</keyword>
<keyword evidence="11 18" id="KW-0675">Receptor</keyword>
<feature type="chain" id="PRO_5014182301" description="Interleukin-2 receptor subunit alpha" evidence="16">
    <location>
        <begin position="18"/>
        <end position="255"/>
    </location>
</feature>
<evidence type="ECO:0000256" key="14">
    <source>
        <dbReference type="PROSITE-ProRule" id="PRU00302"/>
    </source>
</evidence>
<evidence type="ECO:0000313" key="19">
    <source>
        <dbReference type="Proteomes" id="UP000233556"/>
    </source>
</evidence>
<evidence type="ECO:0000259" key="17">
    <source>
        <dbReference type="PROSITE" id="PS50923"/>
    </source>
</evidence>
<gene>
    <name evidence="18" type="ORF">llap_15088</name>
</gene>
<comment type="subcellular location">
    <subcellularLocation>
        <location evidence="2">Membrane</location>
        <topology evidence="2">Single-pass type I membrane protein</topology>
    </subcellularLocation>
</comment>
<evidence type="ECO:0000256" key="10">
    <source>
        <dbReference type="ARBA" id="ARBA00023157"/>
    </source>
</evidence>
<reference evidence="19" key="2">
    <citation type="submission" date="2017-12" db="EMBL/GenBank/DDBJ databases">
        <title>Genome sequence of the Bar-tailed Godwit (Limosa lapponica baueri).</title>
        <authorList>
            <person name="Lima N.C.B."/>
            <person name="Parody-Merino A.M."/>
            <person name="Battley P.F."/>
            <person name="Fidler A.E."/>
            <person name="Prosdocimi F."/>
        </authorList>
    </citation>
    <scope>NUCLEOTIDE SEQUENCE [LARGE SCALE GENOMIC DNA]</scope>
</reference>
<feature type="domain" description="Sushi" evidence="17">
    <location>
        <begin position="124"/>
        <end position="187"/>
    </location>
</feature>
<dbReference type="AlphaFoldDB" id="A0A2I0TLC0"/>
<dbReference type="PANTHER" id="PTHR10573:SF0">
    <property type="entry name" value="INTERLEUKIN-2 RECEPTOR SUBUNIT ALPHA"/>
    <property type="match status" value="1"/>
</dbReference>
<evidence type="ECO:0000256" key="13">
    <source>
        <dbReference type="ARBA" id="ARBA00025938"/>
    </source>
</evidence>
<keyword evidence="6" id="KW-0677">Repeat</keyword>
<keyword evidence="7" id="KW-0391">Immunity</keyword>
<accession>A0A2I0TLC0</accession>
<organism evidence="18 19">
    <name type="scientific">Limosa lapponica baueri</name>
    <dbReference type="NCBI Taxonomy" id="1758121"/>
    <lineage>
        <taxon>Eukaryota</taxon>
        <taxon>Metazoa</taxon>
        <taxon>Chordata</taxon>
        <taxon>Craniata</taxon>
        <taxon>Vertebrata</taxon>
        <taxon>Euteleostomi</taxon>
        <taxon>Archelosauria</taxon>
        <taxon>Archosauria</taxon>
        <taxon>Dinosauria</taxon>
        <taxon>Saurischia</taxon>
        <taxon>Theropoda</taxon>
        <taxon>Coelurosauria</taxon>
        <taxon>Aves</taxon>
        <taxon>Neognathae</taxon>
        <taxon>Neoaves</taxon>
        <taxon>Charadriiformes</taxon>
        <taxon>Scolopacidae</taxon>
        <taxon>Limosa</taxon>
    </lineage>
</organism>
<evidence type="ECO:0000256" key="7">
    <source>
        <dbReference type="ARBA" id="ARBA00022859"/>
    </source>
</evidence>
<dbReference type="OrthoDB" id="9944172at2759"/>
<keyword evidence="5 16" id="KW-0732">Signal</keyword>